<dbReference type="InterPro" id="IPR035963">
    <property type="entry name" value="FERM_2"/>
</dbReference>
<keyword evidence="3" id="KW-1185">Reference proteome</keyword>
<dbReference type="SMART" id="SM00295">
    <property type="entry name" value="B41"/>
    <property type="match status" value="1"/>
</dbReference>
<gene>
    <name evidence="2" type="ORF">TRIADDRAFT_18577</name>
</gene>
<dbReference type="KEGG" id="tad:TRIADDRAFT_18577"/>
<dbReference type="PRINTS" id="PR00935">
    <property type="entry name" value="BAND41"/>
</dbReference>
<name>B3RKP0_TRIAD</name>
<dbReference type="Pfam" id="PF00373">
    <property type="entry name" value="FERM_M"/>
    <property type="match status" value="1"/>
</dbReference>
<dbReference type="InParanoid" id="B3RKP0"/>
<dbReference type="EMBL" id="DS985241">
    <property type="protein sequence ID" value="EDV29926.1"/>
    <property type="molecule type" value="Genomic_DNA"/>
</dbReference>
<reference evidence="2 3" key="1">
    <citation type="journal article" date="2008" name="Nature">
        <title>The Trichoplax genome and the nature of placozoans.</title>
        <authorList>
            <person name="Srivastava M."/>
            <person name="Begovic E."/>
            <person name="Chapman J."/>
            <person name="Putnam N.H."/>
            <person name="Hellsten U."/>
            <person name="Kawashima T."/>
            <person name="Kuo A."/>
            <person name="Mitros T."/>
            <person name="Salamov A."/>
            <person name="Carpenter M.L."/>
            <person name="Signorovitch A.Y."/>
            <person name="Moreno M.A."/>
            <person name="Kamm K."/>
            <person name="Grimwood J."/>
            <person name="Schmutz J."/>
            <person name="Shapiro H."/>
            <person name="Grigoriev I.V."/>
            <person name="Buss L.W."/>
            <person name="Schierwater B."/>
            <person name="Dellaporta S.L."/>
            <person name="Rokhsar D.S."/>
        </authorList>
    </citation>
    <scope>NUCLEOTIDE SEQUENCE [LARGE SCALE GENOMIC DNA]</scope>
    <source>
        <strain evidence="2 3">Grell-BS-1999</strain>
    </source>
</reference>
<dbReference type="PANTHER" id="PTHR13429">
    <property type="entry name" value="FERM DOMAIN (PROTEIN4.1-EZRIN-RADIXIN-MOESIN) FAMILY"/>
    <property type="match status" value="1"/>
</dbReference>
<dbReference type="Gene3D" id="3.10.20.90">
    <property type="entry name" value="Phosphatidylinositol 3-kinase Catalytic Subunit, Chain A, domain 1"/>
    <property type="match status" value="1"/>
</dbReference>
<dbReference type="SUPFAM" id="SSF47031">
    <property type="entry name" value="Second domain of FERM"/>
    <property type="match status" value="1"/>
</dbReference>
<dbReference type="InterPro" id="IPR018979">
    <property type="entry name" value="FERM_N"/>
</dbReference>
<dbReference type="InterPro" id="IPR014352">
    <property type="entry name" value="FERM/acyl-CoA-bd_prot_sf"/>
</dbReference>
<dbReference type="eggNOG" id="KOG4371">
    <property type="taxonomic scope" value="Eukaryota"/>
</dbReference>
<dbReference type="AlphaFoldDB" id="B3RKP0"/>
<feature type="non-terminal residue" evidence="2">
    <location>
        <position position="1"/>
    </location>
</feature>
<dbReference type="InterPro" id="IPR019748">
    <property type="entry name" value="FERM_central"/>
</dbReference>
<sequence>KDLLERIASSLSIRETYLFGLTQLRDGEHYLIDLNERISKYAPSKVKGEVSKDPSTGFILYFRVQFYTDSVTKIQEDTTRNQYYLQLKKNIVRCYISCTEELCFKLASYALQADFGDFTNCSGEYFDPEQYFPPWVIETRSRNFILRYLPNVHRDHLGMSRKKAKFLYIQVSCVS</sequence>
<organism evidence="2 3">
    <name type="scientific">Trichoplax adhaerens</name>
    <name type="common">Trichoplax reptans</name>
    <dbReference type="NCBI Taxonomy" id="10228"/>
    <lineage>
        <taxon>Eukaryota</taxon>
        <taxon>Metazoa</taxon>
        <taxon>Placozoa</taxon>
        <taxon>Uniplacotomia</taxon>
        <taxon>Trichoplacea</taxon>
        <taxon>Trichoplacidae</taxon>
        <taxon>Trichoplax</taxon>
    </lineage>
</organism>
<dbReference type="FunCoup" id="B3RKP0">
    <property type="interactions" value="49"/>
</dbReference>
<dbReference type="CDD" id="cd14473">
    <property type="entry name" value="FERM_B-lobe"/>
    <property type="match status" value="1"/>
</dbReference>
<dbReference type="PhylomeDB" id="B3RKP0"/>
<dbReference type="HOGENOM" id="CLU_1536373_0_0_1"/>
<dbReference type="OMA" id="NDICLLH"/>
<evidence type="ECO:0000259" key="1">
    <source>
        <dbReference type="PROSITE" id="PS50057"/>
    </source>
</evidence>
<protein>
    <recommendedName>
        <fullName evidence="1">FERM domain-containing protein</fullName>
    </recommendedName>
</protein>
<dbReference type="PANTHER" id="PTHR13429:SF5">
    <property type="entry name" value="PROTEIN EXPANDED"/>
    <property type="match status" value="1"/>
</dbReference>
<proteinExistence type="predicted"/>
<evidence type="ECO:0000313" key="2">
    <source>
        <dbReference type="EMBL" id="EDV29926.1"/>
    </source>
</evidence>
<dbReference type="CTD" id="6749615"/>
<dbReference type="InterPro" id="IPR029071">
    <property type="entry name" value="Ubiquitin-like_domsf"/>
</dbReference>
<accession>B3RKP0</accession>
<dbReference type="OrthoDB" id="5957665at2759"/>
<dbReference type="InterPro" id="IPR047145">
    <property type="entry name" value="FRMD6-like"/>
</dbReference>
<dbReference type="RefSeq" id="XP_002109128.1">
    <property type="nucleotide sequence ID" value="XM_002109092.1"/>
</dbReference>
<dbReference type="InterPro" id="IPR019749">
    <property type="entry name" value="Band_41_domain"/>
</dbReference>
<dbReference type="SUPFAM" id="SSF54236">
    <property type="entry name" value="Ubiquitin-like"/>
    <property type="match status" value="1"/>
</dbReference>
<dbReference type="InterPro" id="IPR000299">
    <property type="entry name" value="FERM_domain"/>
</dbReference>
<dbReference type="GeneID" id="6749615"/>
<feature type="domain" description="FERM" evidence="1">
    <location>
        <begin position="1"/>
        <end position="175"/>
    </location>
</feature>
<dbReference type="PROSITE" id="PS50057">
    <property type="entry name" value="FERM_3"/>
    <property type="match status" value="1"/>
</dbReference>
<evidence type="ECO:0000313" key="3">
    <source>
        <dbReference type="Proteomes" id="UP000009022"/>
    </source>
</evidence>
<dbReference type="Pfam" id="PF09379">
    <property type="entry name" value="FERM_N"/>
    <property type="match status" value="1"/>
</dbReference>
<dbReference type="Gene3D" id="1.20.80.10">
    <property type="match status" value="1"/>
</dbReference>
<dbReference type="Proteomes" id="UP000009022">
    <property type="component" value="Unassembled WGS sequence"/>
</dbReference>